<keyword evidence="1" id="KW-0472">Membrane</keyword>
<accession>A0A9E2SFL6</accession>
<keyword evidence="5" id="KW-1185">Reference proteome</keyword>
<dbReference type="PROSITE" id="PS51123">
    <property type="entry name" value="OMPA_2"/>
    <property type="match status" value="1"/>
</dbReference>
<feature type="coiled-coil region" evidence="2">
    <location>
        <begin position="26"/>
        <end position="109"/>
    </location>
</feature>
<dbReference type="CDD" id="cd07185">
    <property type="entry name" value="OmpA_C-like"/>
    <property type="match status" value="1"/>
</dbReference>
<keyword evidence="2" id="KW-0175">Coiled coil</keyword>
<evidence type="ECO:0000256" key="1">
    <source>
        <dbReference type="PROSITE-ProRule" id="PRU00473"/>
    </source>
</evidence>
<reference evidence="4" key="1">
    <citation type="submission" date="2021-06" db="EMBL/GenBank/DDBJ databases">
        <authorList>
            <person name="Huq M.A."/>
        </authorList>
    </citation>
    <scope>NUCLEOTIDE SEQUENCE</scope>
    <source>
        <strain evidence="4">MAH-26</strain>
    </source>
</reference>
<dbReference type="PROSITE" id="PS51257">
    <property type="entry name" value="PROKAR_LIPOPROTEIN"/>
    <property type="match status" value="1"/>
</dbReference>
<dbReference type="PANTHER" id="PTHR30329:SF21">
    <property type="entry name" value="LIPOPROTEIN YIAD-RELATED"/>
    <property type="match status" value="1"/>
</dbReference>
<organism evidence="4 5">
    <name type="scientific">Pinibacter aurantiacus</name>
    <dbReference type="NCBI Taxonomy" id="2851599"/>
    <lineage>
        <taxon>Bacteria</taxon>
        <taxon>Pseudomonadati</taxon>
        <taxon>Bacteroidota</taxon>
        <taxon>Chitinophagia</taxon>
        <taxon>Chitinophagales</taxon>
        <taxon>Chitinophagaceae</taxon>
        <taxon>Pinibacter</taxon>
    </lineage>
</organism>
<name>A0A9E2SFL6_9BACT</name>
<dbReference type="Pfam" id="PF00691">
    <property type="entry name" value="OmpA"/>
    <property type="match status" value="1"/>
</dbReference>
<comment type="caution">
    <text evidence="4">The sequence shown here is derived from an EMBL/GenBank/DDBJ whole genome shotgun (WGS) entry which is preliminary data.</text>
</comment>
<gene>
    <name evidence="4" type="ORF">KTO63_23825</name>
</gene>
<evidence type="ECO:0000313" key="4">
    <source>
        <dbReference type="EMBL" id="MBV4360215.1"/>
    </source>
</evidence>
<dbReference type="Proteomes" id="UP000812270">
    <property type="component" value="Unassembled WGS sequence"/>
</dbReference>
<evidence type="ECO:0000259" key="3">
    <source>
        <dbReference type="PROSITE" id="PS51123"/>
    </source>
</evidence>
<dbReference type="InterPro" id="IPR050330">
    <property type="entry name" value="Bact_OuterMem_StrucFunc"/>
</dbReference>
<dbReference type="GO" id="GO:0016020">
    <property type="term" value="C:membrane"/>
    <property type="evidence" value="ECO:0007669"/>
    <property type="project" value="UniProtKB-UniRule"/>
</dbReference>
<dbReference type="InterPro" id="IPR006665">
    <property type="entry name" value="OmpA-like"/>
</dbReference>
<feature type="domain" description="OmpA-like" evidence="3">
    <location>
        <begin position="121"/>
        <end position="242"/>
    </location>
</feature>
<dbReference type="PANTHER" id="PTHR30329">
    <property type="entry name" value="STATOR ELEMENT OF FLAGELLAR MOTOR COMPLEX"/>
    <property type="match status" value="1"/>
</dbReference>
<evidence type="ECO:0000256" key="2">
    <source>
        <dbReference type="SAM" id="Coils"/>
    </source>
</evidence>
<protein>
    <submittedName>
        <fullName evidence="4">OmpA family protein</fullName>
    </submittedName>
</protein>
<evidence type="ECO:0000313" key="5">
    <source>
        <dbReference type="Proteomes" id="UP000812270"/>
    </source>
</evidence>
<proteinExistence type="predicted"/>
<sequence length="255" mass="27841">MKKVLSASLACFAAITMMSCGTGKKLKAANAEVARLDSLNNSLNQQISGLKDNVNDLNAQKDALNANLNTARQGMANQQKQMQALQGTLQSQRKAMEDLRTKIADALNKFKSDEVQVTYKDGLVYVSLQDKLLFKSGSAVLDDRGKEALGTVASVLNQDTSIKIMVLGHTDSVAFKKSYKDNWQLSTERANTIVRILRDSYSVDPARLTAAGRSKYAPVADNATPEGRASNRRTEIILTPDLSEVWNLVNASTQQ</sequence>
<dbReference type="EMBL" id="JAHSPG010000018">
    <property type="protein sequence ID" value="MBV4360215.1"/>
    <property type="molecule type" value="Genomic_DNA"/>
</dbReference>
<dbReference type="RefSeq" id="WP_217794486.1">
    <property type="nucleotide sequence ID" value="NZ_JAHSPG010000018.1"/>
</dbReference>
<dbReference type="AlphaFoldDB" id="A0A9E2SFL6"/>